<protein>
    <submittedName>
        <fullName evidence="1">Unnamed protein product</fullName>
    </submittedName>
</protein>
<gene>
    <name evidence="1" type="ORF">Plil01_001138600</name>
</gene>
<organism evidence="1 2">
    <name type="scientific">Phytophthora lilii</name>
    <dbReference type="NCBI Taxonomy" id="2077276"/>
    <lineage>
        <taxon>Eukaryota</taxon>
        <taxon>Sar</taxon>
        <taxon>Stramenopiles</taxon>
        <taxon>Oomycota</taxon>
        <taxon>Peronosporomycetes</taxon>
        <taxon>Peronosporales</taxon>
        <taxon>Peronosporaceae</taxon>
        <taxon>Phytophthora</taxon>
    </lineage>
</organism>
<dbReference type="EMBL" id="BSXW01000651">
    <property type="protein sequence ID" value="GMF27228.1"/>
    <property type="molecule type" value="Genomic_DNA"/>
</dbReference>
<sequence length="92" mass="9569">MWPHLGKPQDEDHGMLGLYGANVDVAVQFALHIGEASGAVLSYVPSLGESGDKNAQQSSVCALFGAHTSSVVVKVVASMTRIAVPLKLCTCT</sequence>
<comment type="caution">
    <text evidence="1">The sequence shown here is derived from an EMBL/GenBank/DDBJ whole genome shotgun (WGS) entry which is preliminary data.</text>
</comment>
<evidence type="ECO:0000313" key="1">
    <source>
        <dbReference type="EMBL" id="GMF27228.1"/>
    </source>
</evidence>
<dbReference type="AlphaFoldDB" id="A0A9W6X1R0"/>
<accession>A0A9W6X1R0</accession>
<name>A0A9W6X1R0_9STRA</name>
<dbReference type="Proteomes" id="UP001165083">
    <property type="component" value="Unassembled WGS sequence"/>
</dbReference>
<keyword evidence="2" id="KW-1185">Reference proteome</keyword>
<proteinExistence type="predicted"/>
<evidence type="ECO:0000313" key="2">
    <source>
        <dbReference type="Proteomes" id="UP001165083"/>
    </source>
</evidence>
<reference evidence="1" key="1">
    <citation type="submission" date="2023-04" db="EMBL/GenBank/DDBJ databases">
        <title>Phytophthora lilii NBRC 32176.</title>
        <authorList>
            <person name="Ichikawa N."/>
            <person name="Sato H."/>
            <person name="Tonouchi N."/>
        </authorList>
    </citation>
    <scope>NUCLEOTIDE SEQUENCE</scope>
    <source>
        <strain evidence="1">NBRC 32176</strain>
    </source>
</reference>